<reference evidence="1" key="1">
    <citation type="submission" date="2022-06" db="EMBL/GenBank/DDBJ databases">
        <title>Aeoliella straminimaris, a novel planctomycete from sediments.</title>
        <authorList>
            <person name="Vitorino I.R."/>
            <person name="Lage O.M."/>
        </authorList>
    </citation>
    <scope>NUCLEOTIDE SEQUENCE</scope>
    <source>
        <strain evidence="1">ICT_H6.2</strain>
    </source>
</reference>
<evidence type="ECO:0000313" key="1">
    <source>
        <dbReference type="EMBL" id="MCO6044357.1"/>
    </source>
</evidence>
<organism evidence="1 2">
    <name type="scientific">Aeoliella straminimaris</name>
    <dbReference type="NCBI Taxonomy" id="2954799"/>
    <lineage>
        <taxon>Bacteria</taxon>
        <taxon>Pseudomonadati</taxon>
        <taxon>Planctomycetota</taxon>
        <taxon>Planctomycetia</taxon>
        <taxon>Pirellulales</taxon>
        <taxon>Lacipirellulaceae</taxon>
        <taxon>Aeoliella</taxon>
    </lineage>
</organism>
<keyword evidence="2" id="KW-1185">Reference proteome</keyword>
<comment type="caution">
    <text evidence="1">The sequence shown here is derived from an EMBL/GenBank/DDBJ whole genome shotgun (WGS) entry which is preliminary data.</text>
</comment>
<gene>
    <name evidence="1" type="ORF">NG895_10605</name>
</gene>
<sequence>MTGTHAIAVPILGAGELVMDDVWRRTQGVESLGNQLLLHLRDLTRIALPNEPLDMRTDLFGCVSRVEFFDNEFQRA</sequence>
<protein>
    <submittedName>
        <fullName evidence="1">Uncharacterized protein</fullName>
    </submittedName>
</protein>
<dbReference type="Proteomes" id="UP001155241">
    <property type="component" value="Unassembled WGS sequence"/>
</dbReference>
<proteinExistence type="predicted"/>
<name>A0A9X2F8K8_9BACT</name>
<dbReference type="EMBL" id="JAMXLR010000036">
    <property type="protein sequence ID" value="MCO6044357.1"/>
    <property type="molecule type" value="Genomic_DNA"/>
</dbReference>
<evidence type="ECO:0000313" key="2">
    <source>
        <dbReference type="Proteomes" id="UP001155241"/>
    </source>
</evidence>
<accession>A0A9X2F8K8</accession>
<dbReference type="AlphaFoldDB" id="A0A9X2F8K8"/>